<dbReference type="SMART" id="SM00849">
    <property type="entry name" value="Lactamase_B"/>
    <property type="match status" value="1"/>
</dbReference>
<organism evidence="2 3">
    <name type="scientific">Stackebrandtia endophytica</name>
    <dbReference type="NCBI Taxonomy" id="1496996"/>
    <lineage>
        <taxon>Bacteria</taxon>
        <taxon>Bacillati</taxon>
        <taxon>Actinomycetota</taxon>
        <taxon>Actinomycetes</taxon>
        <taxon>Glycomycetales</taxon>
        <taxon>Glycomycetaceae</taxon>
        <taxon>Stackebrandtia</taxon>
    </lineage>
</organism>
<dbReference type="PANTHER" id="PTHR42951">
    <property type="entry name" value="METALLO-BETA-LACTAMASE DOMAIN-CONTAINING"/>
    <property type="match status" value="1"/>
</dbReference>
<dbReference type="Proteomes" id="UP000317043">
    <property type="component" value="Unassembled WGS sequence"/>
</dbReference>
<dbReference type="InterPro" id="IPR050855">
    <property type="entry name" value="NDM-1-like"/>
</dbReference>
<dbReference type="AlphaFoldDB" id="A0A543AR49"/>
<evidence type="ECO:0000313" key="2">
    <source>
        <dbReference type="EMBL" id="TQL75068.1"/>
    </source>
</evidence>
<keyword evidence="2" id="KW-0378">Hydrolase</keyword>
<evidence type="ECO:0000259" key="1">
    <source>
        <dbReference type="SMART" id="SM00849"/>
    </source>
</evidence>
<dbReference type="Pfam" id="PF00753">
    <property type="entry name" value="Lactamase_B"/>
    <property type="match status" value="1"/>
</dbReference>
<protein>
    <submittedName>
        <fullName evidence="2">Glyoxylase-like metal-dependent hydrolase (Beta-lactamase superfamily II)</fullName>
    </submittedName>
</protein>
<feature type="domain" description="Metallo-beta-lactamase" evidence="1">
    <location>
        <begin position="54"/>
        <end position="226"/>
    </location>
</feature>
<dbReference type="OrthoDB" id="7253658at2"/>
<dbReference type="Gene3D" id="3.60.15.10">
    <property type="entry name" value="Ribonuclease Z/Hydroxyacylglutathione hydrolase-like"/>
    <property type="match status" value="1"/>
</dbReference>
<dbReference type="InterPro" id="IPR001279">
    <property type="entry name" value="Metallo-B-lactamas"/>
</dbReference>
<proteinExistence type="predicted"/>
<reference evidence="2 3" key="1">
    <citation type="submission" date="2019-06" db="EMBL/GenBank/DDBJ databases">
        <title>Sequencing the genomes of 1000 actinobacteria strains.</title>
        <authorList>
            <person name="Klenk H.-P."/>
        </authorList>
    </citation>
    <scope>NUCLEOTIDE SEQUENCE [LARGE SCALE GENOMIC DNA]</scope>
    <source>
        <strain evidence="2 3">DSM 45928</strain>
    </source>
</reference>
<dbReference type="SUPFAM" id="SSF56281">
    <property type="entry name" value="Metallo-hydrolase/oxidoreductase"/>
    <property type="match status" value="1"/>
</dbReference>
<dbReference type="PANTHER" id="PTHR42951:SF4">
    <property type="entry name" value="ACYL-COENZYME A THIOESTERASE MBLAC2"/>
    <property type="match status" value="1"/>
</dbReference>
<keyword evidence="3" id="KW-1185">Reference proteome</keyword>
<sequence length="285" mass="31789">MLTFDTASGGGDLNVVWHAGNPSAKHDPAPEIQVHVYNPHTVILRQNMSVHFEAPFMFLLFGNTHALLIDTGATPQPEYFPLRDTVDRLIGEWLAEHPRDDYGLIVAHSHAHGDHTAGDDQFRSRPNTRVIGVSLPEVVEYFGFEDWPTACRTLDLGGRVLDVIPGPGHQMAATVFYDRYSGLLLTGDTCYPGMLYIQDWDAYRATIDRLIAFGTEHPISHVLGCHVEISAVPGVAYPRGTTHQPDEAPLPMTFTRLHAIRDALDEIDRRPGEHPFDDFVICYRG</sequence>
<dbReference type="RefSeq" id="WP_142034650.1">
    <property type="nucleotide sequence ID" value="NZ_JBHTGS010000002.1"/>
</dbReference>
<comment type="caution">
    <text evidence="2">The sequence shown here is derived from an EMBL/GenBank/DDBJ whole genome shotgun (WGS) entry which is preliminary data.</text>
</comment>
<accession>A0A543AR49</accession>
<dbReference type="EMBL" id="VFOW01000001">
    <property type="protein sequence ID" value="TQL75068.1"/>
    <property type="molecule type" value="Genomic_DNA"/>
</dbReference>
<name>A0A543AR49_9ACTN</name>
<dbReference type="GO" id="GO:0016787">
    <property type="term" value="F:hydrolase activity"/>
    <property type="evidence" value="ECO:0007669"/>
    <property type="project" value="UniProtKB-KW"/>
</dbReference>
<dbReference type="InParanoid" id="A0A543AR49"/>
<gene>
    <name evidence="2" type="ORF">FB566_0560</name>
</gene>
<dbReference type="InterPro" id="IPR036866">
    <property type="entry name" value="RibonucZ/Hydroxyglut_hydro"/>
</dbReference>
<evidence type="ECO:0000313" key="3">
    <source>
        <dbReference type="Proteomes" id="UP000317043"/>
    </source>
</evidence>